<proteinExistence type="predicted"/>
<dbReference type="Proteomes" id="UP000199337">
    <property type="component" value="Unassembled WGS sequence"/>
</dbReference>
<keyword evidence="6" id="KW-1185">Reference proteome</keyword>
<dbReference type="SMART" id="SM00283">
    <property type="entry name" value="MA"/>
    <property type="match status" value="1"/>
</dbReference>
<reference evidence="6" key="1">
    <citation type="submission" date="2016-10" db="EMBL/GenBank/DDBJ databases">
        <authorList>
            <person name="Varghese N."/>
            <person name="Submissions S."/>
        </authorList>
    </citation>
    <scope>NUCLEOTIDE SEQUENCE [LARGE SCALE GENOMIC DNA]</scope>
    <source>
        <strain evidence="6">DSM 17038</strain>
    </source>
</reference>
<feature type="domain" description="Methyl-accepting transducer" evidence="4">
    <location>
        <begin position="164"/>
        <end position="315"/>
    </location>
</feature>
<dbReference type="PROSITE" id="PS50111">
    <property type="entry name" value="CHEMOTAXIS_TRANSDUC_2"/>
    <property type="match status" value="1"/>
</dbReference>
<dbReference type="AlphaFoldDB" id="A0A1I2WEK1"/>
<gene>
    <name evidence="5" type="ORF">SAMN05660649_03461</name>
</gene>
<keyword evidence="1 2" id="KW-0807">Transducer</keyword>
<name>A0A1I2WEK1_9FIRM</name>
<evidence type="ECO:0000259" key="4">
    <source>
        <dbReference type="PROSITE" id="PS50111"/>
    </source>
</evidence>
<dbReference type="PANTHER" id="PTHR32089">
    <property type="entry name" value="METHYL-ACCEPTING CHEMOTAXIS PROTEIN MCPB"/>
    <property type="match status" value="1"/>
</dbReference>
<evidence type="ECO:0000256" key="2">
    <source>
        <dbReference type="PROSITE-ProRule" id="PRU00284"/>
    </source>
</evidence>
<keyword evidence="3" id="KW-0175">Coiled coil</keyword>
<feature type="coiled-coil region" evidence="3">
    <location>
        <begin position="250"/>
        <end position="298"/>
    </location>
</feature>
<dbReference type="GO" id="GO:0007165">
    <property type="term" value="P:signal transduction"/>
    <property type="evidence" value="ECO:0007669"/>
    <property type="project" value="UniProtKB-KW"/>
</dbReference>
<dbReference type="InterPro" id="IPR004089">
    <property type="entry name" value="MCPsignal_dom"/>
</dbReference>
<dbReference type="OrthoDB" id="3192at2"/>
<evidence type="ECO:0000313" key="5">
    <source>
        <dbReference type="EMBL" id="SFG99742.1"/>
    </source>
</evidence>
<dbReference type="PANTHER" id="PTHR32089:SF112">
    <property type="entry name" value="LYSOZYME-LIKE PROTEIN-RELATED"/>
    <property type="match status" value="1"/>
</dbReference>
<evidence type="ECO:0000313" key="6">
    <source>
        <dbReference type="Proteomes" id="UP000199337"/>
    </source>
</evidence>
<evidence type="ECO:0000256" key="1">
    <source>
        <dbReference type="ARBA" id="ARBA00023224"/>
    </source>
</evidence>
<evidence type="ECO:0000256" key="3">
    <source>
        <dbReference type="SAM" id="Coils"/>
    </source>
</evidence>
<organism evidence="5 6">
    <name type="scientific">Desulfotruncus arcticus DSM 17038</name>
    <dbReference type="NCBI Taxonomy" id="1121424"/>
    <lineage>
        <taxon>Bacteria</taxon>
        <taxon>Bacillati</taxon>
        <taxon>Bacillota</taxon>
        <taxon>Clostridia</taxon>
        <taxon>Eubacteriales</taxon>
        <taxon>Desulfallaceae</taxon>
        <taxon>Desulfotruncus</taxon>
    </lineage>
</organism>
<sequence>MFGLIKKTINPVPGEQLAMPNEQLTVGDEGQAIDKLINEETIIDRIKAAMPFFKASLNPGVGLYLFDQNQVVWCEDSVKGAIFGLGDKIIPGSVPDQVLSTGQPVTKTYTDERFATPYIMAGVPVIGERGDIRGIFIRIRFEQSTEFIREALEPLQQIVTGISEKITDVSANSRQLSAIVQNISNYSAEVASTSNEISNVTGLINDIASKTTILGINATIEAAHAGEHGRGFSVVAGEIQKMSDKTKEATANTGKRLQDIQNRIQNLSQELAQMSGALQNLTDVIMDTNQMINNYEKAVVVANGKLEQKMQTLFK</sequence>
<dbReference type="SUPFAM" id="SSF58104">
    <property type="entry name" value="Methyl-accepting chemotaxis protein (MCP) signaling domain"/>
    <property type="match status" value="1"/>
</dbReference>
<accession>A0A1I2WEK1</accession>
<dbReference type="EMBL" id="FOOX01000013">
    <property type="protein sequence ID" value="SFG99742.1"/>
    <property type="molecule type" value="Genomic_DNA"/>
</dbReference>
<dbReference type="STRING" id="341036.SAMN05660649_03461"/>
<dbReference type="Gene3D" id="1.10.287.950">
    <property type="entry name" value="Methyl-accepting chemotaxis protein"/>
    <property type="match status" value="1"/>
</dbReference>
<dbReference type="Pfam" id="PF00015">
    <property type="entry name" value="MCPsignal"/>
    <property type="match status" value="1"/>
</dbReference>
<protein>
    <submittedName>
        <fullName evidence="5">Methyl-accepting chemotaxis protein (MCP) signalling domain-containing protein</fullName>
    </submittedName>
</protein>
<dbReference type="RefSeq" id="WP_092472611.1">
    <property type="nucleotide sequence ID" value="NZ_FOOX01000013.1"/>
</dbReference>
<dbReference type="GO" id="GO:0016020">
    <property type="term" value="C:membrane"/>
    <property type="evidence" value="ECO:0007669"/>
    <property type="project" value="InterPro"/>
</dbReference>